<proteinExistence type="predicted"/>
<reference evidence="1" key="1">
    <citation type="submission" date="2014-05" db="EMBL/GenBank/DDBJ databases">
        <authorList>
            <person name="Horn Fabian"/>
        </authorList>
    </citation>
    <scope>NUCLEOTIDE SEQUENCE</scope>
</reference>
<accession>A0A060ZZI5</accession>
<dbReference type="HOGENOM" id="CLU_1926405_0_0_11"/>
<name>A0A060ZZI5_9ACTN</name>
<dbReference type="EMBL" id="LK022848">
    <property type="protein sequence ID" value="CDR13425.1"/>
    <property type="molecule type" value="Genomic_DNA"/>
</dbReference>
<organism evidence="1">
    <name type="scientific">Streptomyces iranensis</name>
    <dbReference type="NCBI Taxonomy" id="576784"/>
    <lineage>
        <taxon>Bacteria</taxon>
        <taxon>Bacillati</taxon>
        <taxon>Actinomycetota</taxon>
        <taxon>Actinomycetes</taxon>
        <taxon>Kitasatosporales</taxon>
        <taxon>Streptomycetaceae</taxon>
        <taxon>Streptomyces</taxon>
        <taxon>Streptomyces violaceusniger group</taxon>
    </lineage>
</organism>
<evidence type="ECO:0000313" key="1">
    <source>
        <dbReference type="EMBL" id="CDR13425.1"/>
    </source>
</evidence>
<gene>
    <name evidence="1" type="ORF">SIRAN7992</name>
</gene>
<dbReference type="PATRIC" id="fig|576784.4.peg.8197"/>
<sequence>MRVPGGFHGEVRRVDPLHHLAEHDRGAERGSVASAVAITARCRMPPESSCGYCFMRRSGCVRRTTRSASTMRRLAARAPMRLWVRSTSVSWVPSAKVGRGEYGLPRLHRSERMQSRTVDLMEFANAMAFSR</sequence>
<dbReference type="AntiFam" id="ANF00062">
    <property type="entry name" value="Shadow ORF (opposite ABC transporter protein)"/>
</dbReference>
<protein>
    <submittedName>
        <fullName evidence="1">Uncharacterized protein</fullName>
    </submittedName>
</protein>
<dbReference type="AlphaFoldDB" id="A0A060ZZI5"/>